<evidence type="ECO:0000256" key="1">
    <source>
        <dbReference type="SAM" id="MobiDB-lite"/>
    </source>
</evidence>
<accession>A0ABP0R507</accession>
<reference evidence="2 3" key="1">
    <citation type="submission" date="2024-02" db="EMBL/GenBank/DDBJ databases">
        <authorList>
            <person name="Chen Y."/>
            <person name="Shah S."/>
            <person name="Dougan E. K."/>
            <person name="Thang M."/>
            <person name="Chan C."/>
        </authorList>
    </citation>
    <scope>NUCLEOTIDE SEQUENCE [LARGE SCALE GENOMIC DNA]</scope>
</reference>
<feature type="compositionally biased region" description="Polar residues" evidence="1">
    <location>
        <begin position="52"/>
        <end position="61"/>
    </location>
</feature>
<organism evidence="2 3">
    <name type="scientific">Durusdinium trenchii</name>
    <dbReference type="NCBI Taxonomy" id="1381693"/>
    <lineage>
        <taxon>Eukaryota</taxon>
        <taxon>Sar</taxon>
        <taxon>Alveolata</taxon>
        <taxon>Dinophyceae</taxon>
        <taxon>Suessiales</taxon>
        <taxon>Symbiodiniaceae</taxon>
        <taxon>Durusdinium</taxon>
    </lineage>
</organism>
<gene>
    <name evidence="2" type="ORF">CCMP2556_LOCUS45552</name>
</gene>
<dbReference type="EMBL" id="CAXAMN010025506">
    <property type="protein sequence ID" value="CAK9095669.1"/>
    <property type="molecule type" value="Genomic_DNA"/>
</dbReference>
<name>A0ABP0R507_9DINO</name>
<evidence type="ECO:0000313" key="2">
    <source>
        <dbReference type="EMBL" id="CAK9095669.1"/>
    </source>
</evidence>
<proteinExistence type="predicted"/>
<evidence type="ECO:0000313" key="3">
    <source>
        <dbReference type="Proteomes" id="UP001642484"/>
    </source>
</evidence>
<feature type="region of interest" description="Disordered" evidence="1">
    <location>
        <begin position="48"/>
        <end position="74"/>
    </location>
</feature>
<dbReference type="Proteomes" id="UP001642484">
    <property type="component" value="Unassembled WGS sequence"/>
</dbReference>
<keyword evidence="3" id="KW-1185">Reference proteome</keyword>
<sequence>MCSTACRTTACSEGDTRRQKGPYAELPKEALDASRGLDDSLVDDSLVDDSTASRAKQSRSFTAEPGEAMTSGLGPWMEQCEKNRWWAAVLEAMAALGSINVLAQENVLGEHLRKRWQLGVCEMSQAADLRR</sequence>
<protein>
    <submittedName>
        <fullName evidence="2">Uncharacterized protein</fullName>
    </submittedName>
</protein>
<comment type="caution">
    <text evidence="2">The sequence shown here is derived from an EMBL/GenBank/DDBJ whole genome shotgun (WGS) entry which is preliminary data.</text>
</comment>